<gene>
    <name evidence="11" type="ORF">ACFSSA_11465</name>
</gene>
<comment type="caution">
    <text evidence="11">The sequence shown here is derived from an EMBL/GenBank/DDBJ whole genome shotgun (WGS) entry which is preliminary data.</text>
</comment>
<dbReference type="CDD" id="cd00383">
    <property type="entry name" value="trans_reg_C"/>
    <property type="match status" value="1"/>
</dbReference>
<keyword evidence="12" id="KW-1185">Reference proteome</keyword>
<dbReference type="Gene3D" id="6.10.250.690">
    <property type="match status" value="1"/>
</dbReference>
<feature type="transmembrane region" description="Helical" evidence="8">
    <location>
        <begin position="174"/>
        <end position="192"/>
    </location>
</feature>
<dbReference type="InterPro" id="IPR001867">
    <property type="entry name" value="OmpR/PhoB-type_DNA-bd"/>
</dbReference>
<keyword evidence="5" id="KW-0804">Transcription</keyword>
<evidence type="ECO:0000259" key="9">
    <source>
        <dbReference type="PROSITE" id="PS50110"/>
    </source>
</evidence>
<evidence type="ECO:0000256" key="3">
    <source>
        <dbReference type="ARBA" id="ARBA00023015"/>
    </source>
</evidence>
<proteinExistence type="predicted"/>
<dbReference type="Gene3D" id="1.10.10.10">
    <property type="entry name" value="Winged helix-like DNA-binding domain superfamily/Winged helix DNA-binding domain"/>
    <property type="match status" value="1"/>
</dbReference>
<evidence type="ECO:0000256" key="2">
    <source>
        <dbReference type="ARBA" id="ARBA00023012"/>
    </source>
</evidence>
<keyword evidence="3" id="KW-0805">Transcription regulation</keyword>
<dbReference type="InterPro" id="IPR001789">
    <property type="entry name" value="Sig_transdc_resp-reg_receiver"/>
</dbReference>
<dbReference type="PROSITE" id="PS50110">
    <property type="entry name" value="RESPONSE_REGULATORY"/>
    <property type="match status" value="1"/>
</dbReference>
<protein>
    <submittedName>
        <fullName evidence="11">Response regulator</fullName>
    </submittedName>
</protein>
<dbReference type="PANTHER" id="PTHR48111">
    <property type="entry name" value="REGULATOR OF RPOS"/>
    <property type="match status" value="1"/>
</dbReference>
<dbReference type="SUPFAM" id="SSF48317">
    <property type="entry name" value="Acid phosphatase/Vanadium-dependent haloperoxidase"/>
    <property type="match status" value="1"/>
</dbReference>
<evidence type="ECO:0000259" key="10">
    <source>
        <dbReference type="PROSITE" id="PS51755"/>
    </source>
</evidence>
<keyword evidence="2" id="KW-0902">Two-component regulatory system</keyword>
<evidence type="ECO:0000313" key="11">
    <source>
        <dbReference type="EMBL" id="MFD2257294.1"/>
    </source>
</evidence>
<evidence type="ECO:0000256" key="8">
    <source>
        <dbReference type="SAM" id="Phobius"/>
    </source>
</evidence>
<name>A0ABW5DBM5_9BACT</name>
<accession>A0ABW5DBM5</accession>
<dbReference type="SMART" id="SM00862">
    <property type="entry name" value="Trans_reg_C"/>
    <property type="match status" value="1"/>
</dbReference>
<evidence type="ECO:0000256" key="4">
    <source>
        <dbReference type="ARBA" id="ARBA00023125"/>
    </source>
</evidence>
<keyword evidence="8" id="KW-1133">Transmembrane helix</keyword>
<evidence type="ECO:0000256" key="6">
    <source>
        <dbReference type="PROSITE-ProRule" id="PRU00169"/>
    </source>
</evidence>
<reference evidence="12" key="1">
    <citation type="journal article" date="2019" name="Int. J. Syst. Evol. Microbiol.">
        <title>The Global Catalogue of Microorganisms (GCM) 10K type strain sequencing project: providing services to taxonomists for standard genome sequencing and annotation.</title>
        <authorList>
            <consortium name="The Broad Institute Genomics Platform"/>
            <consortium name="The Broad Institute Genome Sequencing Center for Infectious Disease"/>
            <person name="Wu L."/>
            <person name="Ma J."/>
        </authorList>
    </citation>
    <scope>NUCLEOTIDE SEQUENCE [LARGE SCALE GENOMIC DNA]</scope>
    <source>
        <strain evidence="12">CGMCC 4.7106</strain>
    </source>
</reference>
<dbReference type="InterPro" id="IPR011006">
    <property type="entry name" value="CheY-like_superfamily"/>
</dbReference>
<dbReference type="InterPro" id="IPR036938">
    <property type="entry name" value="PAP2/HPO_sf"/>
</dbReference>
<feature type="domain" description="Response regulatory" evidence="9">
    <location>
        <begin position="240"/>
        <end position="354"/>
    </location>
</feature>
<dbReference type="InterPro" id="IPR036388">
    <property type="entry name" value="WH-like_DNA-bd_sf"/>
</dbReference>
<feature type="modified residue" description="4-aspartylphosphate" evidence="6">
    <location>
        <position position="289"/>
    </location>
</feature>
<feature type="transmembrane region" description="Helical" evidence="8">
    <location>
        <begin position="198"/>
        <end position="216"/>
    </location>
</feature>
<organism evidence="11 12">
    <name type="scientific">Luteolibacter algae</name>
    <dbReference type="NCBI Taxonomy" id="454151"/>
    <lineage>
        <taxon>Bacteria</taxon>
        <taxon>Pseudomonadati</taxon>
        <taxon>Verrucomicrobiota</taxon>
        <taxon>Verrucomicrobiia</taxon>
        <taxon>Verrucomicrobiales</taxon>
        <taxon>Verrucomicrobiaceae</taxon>
        <taxon>Luteolibacter</taxon>
    </lineage>
</organism>
<dbReference type="InterPro" id="IPR039420">
    <property type="entry name" value="WalR-like"/>
</dbReference>
<feature type="DNA-binding region" description="OmpR/PhoB-type" evidence="7">
    <location>
        <begin position="362"/>
        <end position="460"/>
    </location>
</feature>
<dbReference type="Pfam" id="PF00072">
    <property type="entry name" value="Response_reg"/>
    <property type="match status" value="1"/>
</dbReference>
<evidence type="ECO:0000256" key="7">
    <source>
        <dbReference type="PROSITE-ProRule" id="PRU01091"/>
    </source>
</evidence>
<evidence type="ECO:0000256" key="5">
    <source>
        <dbReference type="ARBA" id="ARBA00023163"/>
    </source>
</evidence>
<feature type="transmembrane region" description="Helical" evidence="8">
    <location>
        <begin position="59"/>
        <end position="79"/>
    </location>
</feature>
<feature type="domain" description="OmpR/PhoB-type" evidence="10">
    <location>
        <begin position="362"/>
        <end position="460"/>
    </location>
</feature>
<dbReference type="SMART" id="SM00448">
    <property type="entry name" value="REC"/>
    <property type="match status" value="1"/>
</dbReference>
<dbReference type="PANTHER" id="PTHR48111:SF1">
    <property type="entry name" value="TWO-COMPONENT RESPONSE REGULATOR ORR33"/>
    <property type="match status" value="1"/>
</dbReference>
<feature type="transmembrane region" description="Helical" evidence="8">
    <location>
        <begin position="91"/>
        <end position="108"/>
    </location>
</feature>
<dbReference type="CDD" id="cd03396">
    <property type="entry name" value="PAP2_like_6"/>
    <property type="match status" value="1"/>
</dbReference>
<feature type="transmembrane region" description="Helical" evidence="8">
    <location>
        <begin position="148"/>
        <end position="167"/>
    </location>
</feature>
<dbReference type="PROSITE" id="PS51755">
    <property type="entry name" value="OMPR_PHOB"/>
    <property type="match status" value="1"/>
</dbReference>
<dbReference type="EMBL" id="JBHUIT010000026">
    <property type="protein sequence ID" value="MFD2257294.1"/>
    <property type="molecule type" value="Genomic_DNA"/>
</dbReference>
<dbReference type="Gene3D" id="3.40.50.2300">
    <property type="match status" value="1"/>
</dbReference>
<dbReference type="SUPFAM" id="SSF52172">
    <property type="entry name" value="CheY-like"/>
    <property type="match status" value="1"/>
</dbReference>
<evidence type="ECO:0000313" key="12">
    <source>
        <dbReference type="Proteomes" id="UP001597375"/>
    </source>
</evidence>
<keyword evidence="4 7" id="KW-0238">DNA-binding</keyword>
<dbReference type="Pfam" id="PF00486">
    <property type="entry name" value="Trans_reg_C"/>
    <property type="match status" value="1"/>
</dbReference>
<keyword evidence="1 6" id="KW-0597">Phosphoprotein</keyword>
<dbReference type="Pfam" id="PF01569">
    <property type="entry name" value="PAP2"/>
    <property type="match status" value="1"/>
</dbReference>
<keyword evidence="8" id="KW-0812">Transmembrane</keyword>
<keyword evidence="8" id="KW-0472">Membrane</keyword>
<evidence type="ECO:0000256" key="1">
    <source>
        <dbReference type="ARBA" id="ARBA00022553"/>
    </source>
</evidence>
<dbReference type="InterPro" id="IPR000326">
    <property type="entry name" value="PAP2/HPO"/>
</dbReference>
<sequence>MDRTLWPSVFLSCLIFLLLEISGVDIWVQDHFYNFQSKTWLVDAHAAVPRLLFYNGPKVAIWLFGLSVLGAAMLHKKVIARFPRFPLRRDLWVVIGTLVSAPALVALGKATTNTFTPSQIYRYGGSVPYVKVIGHYPSHDHPVQRGRAFPAGHASGGFALLSLAGLATTRRGRIIGTTIGLLMGSVMGIYQMLKGAHYLSHTLVTAMFCWIVFLSWRRILPVRSSIEFSRPRIKLRGGMRILIIEDHTGLRESLTQYLQEQSYVVDASGTGDEGLWYASEQPYDVILLDLMLPKIDGMEILRKLRQKQVSVYILVISARDGLEDRLEALNGGADDYLTKPFPMAEALARINALIRRKYSVKDPVISVSDLRVDTVKKIVHRGDSQIELTALEYRLLEYLTYRRGELVSRTEIWEHVFEDSTGGNSNAADVYIGYLRKKLNSGDLPNLIHTRRGQGFILGEEPS</sequence>
<dbReference type="Proteomes" id="UP001597375">
    <property type="component" value="Unassembled WGS sequence"/>
</dbReference>